<evidence type="ECO:0000313" key="2">
    <source>
        <dbReference type="EMBL" id="MBB3966890.1"/>
    </source>
</evidence>
<proteinExistence type="predicted"/>
<keyword evidence="1" id="KW-0732">Signal</keyword>
<accession>A0A7W6D094</accession>
<evidence type="ECO:0000313" key="3">
    <source>
        <dbReference type="Proteomes" id="UP000582090"/>
    </source>
</evidence>
<comment type="caution">
    <text evidence="2">The sequence shown here is derived from an EMBL/GenBank/DDBJ whole genome shotgun (WGS) entry which is preliminary data.</text>
</comment>
<organism evidence="2 3">
    <name type="scientific">Rhizobium metallidurans</name>
    <dbReference type="NCBI Taxonomy" id="1265931"/>
    <lineage>
        <taxon>Bacteria</taxon>
        <taxon>Pseudomonadati</taxon>
        <taxon>Pseudomonadota</taxon>
        <taxon>Alphaproteobacteria</taxon>
        <taxon>Hyphomicrobiales</taxon>
        <taxon>Rhizobiaceae</taxon>
        <taxon>Rhizobium/Agrobacterium group</taxon>
        <taxon>Rhizobium</taxon>
    </lineage>
</organism>
<evidence type="ECO:0000256" key="1">
    <source>
        <dbReference type="SAM" id="SignalP"/>
    </source>
</evidence>
<gene>
    <name evidence="2" type="ORF">GGQ67_004583</name>
</gene>
<dbReference type="AlphaFoldDB" id="A0A7W6D094"/>
<dbReference type="EMBL" id="JACIDW010000024">
    <property type="protein sequence ID" value="MBB3966890.1"/>
    <property type="molecule type" value="Genomic_DNA"/>
</dbReference>
<sequence length="197" mass="20518">MLNTPSKLVSLAAAVLIALPATAGDFGGNPSPRPHNRGYDRGMAQGVVGHGGGIGRRDIANGVASGSLVIRHRGTSVVGDYGGWGNGPRRIAGGYDGFRPKPGRGRFIQRFSSASSNVARNNIVIIDRRGEARAPSGTYAGSSYAYGADGGTYVGGYGYSGYGYQPATRLAPMAKVINIRNARNPCSYEQGVCVIRP</sequence>
<name>A0A7W6D094_9HYPH</name>
<feature type="chain" id="PRO_5031217240" evidence="1">
    <location>
        <begin position="24"/>
        <end position="197"/>
    </location>
</feature>
<protein>
    <submittedName>
        <fullName evidence="2">Uncharacterized protein</fullName>
    </submittedName>
</protein>
<feature type="signal peptide" evidence="1">
    <location>
        <begin position="1"/>
        <end position="23"/>
    </location>
</feature>
<keyword evidence="3" id="KW-1185">Reference proteome</keyword>
<dbReference type="Proteomes" id="UP000582090">
    <property type="component" value="Unassembled WGS sequence"/>
</dbReference>
<dbReference type="RefSeq" id="WP_183902354.1">
    <property type="nucleotide sequence ID" value="NZ_JACIDW010000024.1"/>
</dbReference>
<reference evidence="2 3" key="1">
    <citation type="submission" date="2020-08" db="EMBL/GenBank/DDBJ databases">
        <title>Genomic Encyclopedia of Type Strains, Phase IV (KMG-IV): sequencing the most valuable type-strain genomes for metagenomic binning, comparative biology and taxonomic classification.</title>
        <authorList>
            <person name="Goeker M."/>
        </authorList>
    </citation>
    <scope>NUCLEOTIDE SEQUENCE [LARGE SCALE GENOMIC DNA]</scope>
    <source>
        <strain evidence="2 3">DSM 26575</strain>
    </source>
</reference>